<keyword evidence="2" id="KW-0472">Membrane</keyword>
<evidence type="ECO:0000313" key="5">
    <source>
        <dbReference type="Proteomes" id="UP001500460"/>
    </source>
</evidence>
<feature type="signal peptide" evidence="3">
    <location>
        <begin position="1"/>
        <end position="24"/>
    </location>
</feature>
<evidence type="ECO:0008006" key="6">
    <source>
        <dbReference type="Google" id="ProtNLM"/>
    </source>
</evidence>
<protein>
    <recommendedName>
        <fullName evidence="6">Gram-positive cocci surface proteins LPxTG domain-containing protein</fullName>
    </recommendedName>
</protein>
<feature type="compositionally biased region" description="Low complexity" evidence="1">
    <location>
        <begin position="231"/>
        <end position="247"/>
    </location>
</feature>
<dbReference type="RefSeq" id="WP_344599319.1">
    <property type="nucleotide sequence ID" value="NZ_BAAATK010000001.1"/>
</dbReference>
<name>A0ABP5W892_9ACTN</name>
<evidence type="ECO:0000256" key="1">
    <source>
        <dbReference type="SAM" id="MobiDB-lite"/>
    </source>
</evidence>
<keyword evidence="2" id="KW-0812">Transmembrane</keyword>
<comment type="caution">
    <text evidence="4">The sequence shown here is derived from an EMBL/GenBank/DDBJ whole genome shotgun (WGS) entry which is preliminary data.</text>
</comment>
<evidence type="ECO:0000256" key="2">
    <source>
        <dbReference type="SAM" id="Phobius"/>
    </source>
</evidence>
<keyword evidence="2" id="KW-1133">Transmembrane helix</keyword>
<reference evidence="5" key="1">
    <citation type="journal article" date="2019" name="Int. J. Syst. Evol. Microbiol.">
        <title>The Global Catalogue of Microorganisms (GCM) 10K type strain sequencing project: providing services to taxonomists for standard genome sequencing and annotation.</title>
        <authorList>
            <consortium name="The Broad Institute Genomics Platform"/>
            <consortium name="The Broad Institute Genome Sequencing Center for Infectious Disease"/>
            <person name="Wu L."/>
            <person name="Ma J."/>
        </authorList>
    </citation>
    <scope>NUCLEOTIDE SEQUENCE [LARGE SCALE GENOMIC DNA]</scope>
    <source>
        <strain evidence="5">JCM 6922</strain>
    </source>
</reference>
<feature type="transmembrane region" description="Helical" evidence="2">
    <location>
        <begin position="267"/>
        <end position="287"/>
    </location>
</feature>
<proteinExistence type="predicted"/>
<keyword evidence="5" id="KW-1185">Reference proteome</keyword>
<organism evidence="4 5">
    <name type="scientific">Streptomyces glaucus</name>
    <dbReference type="NCBI Taxonomy" id="284029"/>
    <lineage>
        <taxon>Bacteria</taxon>
        <taxon>Bacillati</taxon>
        <taxon>Actinomycetota</taxon>
        <taxon>Actinomycetes</taxon>
        <taxon>Kitasatosporales</taxon>
        <taxon>Streptomycetaceae</taxon>
        <taxon>Streptomyces</taxon>
    </lineage>
</organism>
<evidence type="ECO:0000313" key="4">
    <source>
        <dbReference type="EMBL" id="GAA2419899.1"/>
    </source>
</evidence>
<feature type="region of interest" description="Disordered" evidence="1">
    <location>
        <begin position="130"/>
        <end position="167"/>
    </location>
</feature>
<evidence type="ECO:0000256" key="3">
    <source>
        <dbReference type="SAM" id="SignalP"/>
    </source>
</evidence>
<feature type="compositionally biased region" description="Low complexity" evidence="1">
    <location>
        <begin position="130"/>
        <end position="150"/>
    </location>
</feature>
<sequence length="291" mass="30203">MRLCTPASLGLVAAAALLAPPAHADPRSPLPTCATPDDRAFPVTTRIHGGPGAYAAGGGPGVWYLELTNTTARTCANIHPVIVLVDERRALRPSQARLEFYDGARPRPVRFEPTDRDELVGAFADETRTAAGTGDTRAGTGGTRAATEDAQAGTGAREEPGFPGFTIAPHRTLTVKVRLAVAPDAVPNEVTANAAVVQRHDADGDWVGQSNDYRFRITPRPDPQPGRRHGSAAPAAPTDPAPSASVPVLTPSLPFADELARTGLGPAHAVLATTVALLAVGGALLLARGRR</sequence>
<feature type="region of interest" description="Disordered" evidence="1">
    <location>
        <begin position="202"/>
        <end position="249"/>
    </location>
</feature>
<keyword evidence="3" id="KW-0732">Signal</keyword>
<dbReference type="EMBL" id="BAAATK010000001">
    <property type="protein sequence ID" value="GAA2419899.1"/>
    <property type="molecule type" value="Genomic_DNA"/>
</dbReference>
<accession>A0ABP5W892</accession>
<dbReference type="Proteomes" id="UP001500460">
    <property type="component" value="Unassembled WGS sequence"/>
</dbReference>
<feature type="chain" id="PRO_5045589172" description="Gram-positive cocci surface proteins LPxTG domain-containing protein" evidence="3">
    <location>
        <begin position="25"/>
        <end position="291"/>
    </location>
</feature>
<gene>
    <name evidence="4" type="ORF">GCM10010421_01140</name>
</gene>